<evidence type="ECO:0000313" key="13">
    <source>
        <dbReference type="RefSeq" id="XP_039115872.1"/>
    </source>
</evidence>
<comment type="function">
    <text evidence="1 10">Aux/IAA proteins are short-lived transcriptional factors that function as repressors of early auxin response genes at low auxin concentrations.</text>
</comment>
<evidence type="ECO:0000256" key="1">
    <source>
        <dbReference type="ARBA" id="ARBA00002159"/>
    </source>
</evidence>
<dbReference type="AlphaFoldDB" id="A0AB40AM01"/>
<protein>
    <recommendedName>
        <fullName evidence="10">Auxin-responsive protein</fullName>
    </recommendedName>
</protein>
<dbReference type="InterPro" id="IPR053793">
    <property type="entry name" value="PB1-like"/>
</dbReference>
<evidence type="ECO:0000256" key="9">
    <source>
        <dbReference type="ARBA" id="ARBA00023294"/>
    </source>
</evidence>
<comment type="subcellular location">
    <subcellularLocation>
        <location evidence="2 10">Nucleus</location>
    </subcellularLocation>
</comment>
<feature type="domain" description="PB1" evidence="11">
    <location>
        <begin position="150"/>
        <end position="248"/>
    </location>
</feature>
<dbReference type="RefSeq" id="XP_039115872.1">
    <property type="nucleotide sequence ID" value="XM_039259938.1"/>
</dbReference>
<name>A0AB40AM01_DIOCR</name>
<evidence type="ECO:0000256" key="8">
    <source>
        <dbReference type="ARBA" id="ARBA00023242"/>
    </source>
</evidence>
<keyword evidence="5 10" id="KW-0678">Repressor</keyword>
<dbReference type="InterPro" id="IPR003311">
    <property type="entry name" value="AUX_IAA"/>
</dbReference>
<accession>A0AB40AM01</accession>
<dbReference type="Proteomes" id="UP001515500">
    <property type="component" value="Chromosome 20"/>
</dbReference>
<keyword evidence="9 10" id="KW-0927">Auxin signaling pathway</keyword>
<keyword evidence="7 10" id="KW-0804">Transcription</keyword>
<organism evidence="12 13">
    <name type="scientific">Dioscorea cayennensis subsp. rotundata</name>
    <name type="common">White Guinea yam</name>
    <name type="synonym">Dioscorea rotundata</name>
    <dbReference type="NCBI Taxonomy" id="55577"/>
    <lineage>
        <taxon>Eukaryota</taxon>
        <taxon>Viridiplantae</taxon>
        <taxon>Streptophyta</taxon>
        <taxon>Embryophyta</taxon>
        <taxon>Tracheophyta</taxon>
        <taxon>Spermatophyta</taxon>
        <taxon>Magnoliopsida</taxon>
        <taxon>Liliopsida</taxon>
        <taxon>Dioscoreales</taxon>
        <taxon>Dioscoreaceae</taxon>
        <taxon>Dioscorea</taxon>
    </lineage>
</organism>
<keyword evidence="8 10" id="KW-0539">Nucleus</keyword>
<evidence type="ECO:0000256" key="2">
    <source>
        <dbReference type="ARBA" id="ARBA00004123"/>
    </source>
</evidence>
<dbReference type="GeneID" id="120251416"/>
<dbReference type="InterPro" id="IPR033389">
    <property type="entry name" value="AUX/IAA_dom"/>
</dbReference>
<reference evidence="13" key="1">
    <citation type="submission" date="2025-08" db="UniProtKB">
        <authorList>
            <consortium name="RefSeq"/>
        </authorList>
    </citation>
    <scope>IDENTIFICATION</scope>
</reference>
<dbReference type="PANTHER" id="PTHR31734:SF2">
    <property type="entry name" value="AUXIN-RESPONSIVE PROTEIN IAA26"/>
    <property type="match status" value="1"/>
</dbReference>
<keyword evidence="6 10" id="KW-0805">Transcription regulation</keyword>
<evidence type="ECO:0000256" key="7">
    <source>
        <dbReference type="ARBA" id="ARBA00023163"/>
    </source>
</evidence>
<dbReference type="GO" id="GO:0005634">
    <property type="term" value="C:nucleus"/>
    <property type="evidence" value="ECO:0007669"/>
    <property type="project" value="UniProtKB-SubCell"/>
</dbReference>
<dbReference type="GO" id="GO:0006355">
    <property type="term" value="P:regulation of DNA-templated transcription"/>
    <property type="evidence" value="ECO:0007669"/>
    <property type="project" value="InterPro"/>
</dbReference>
<evidence type="ECO:0000256" key="3">
    <source>
        <dbReference type="ARBA" id="ARBA00006728"/>
    </source>
</evidence>
<evidence type="ECO:0000256" key="10">
    <source>
        <dbReference type="RuleBase" id="RU004549"/>
    </source>
</evidence>
<evidence type="ECO:0000256" key="6">
    <source>
        <dbReference type="ARBA" id="ARBA00023015"/>
    </source>
</evidence>
<dbReference type="FunFam" id="3.10.20.90:FF:000225">
    <property type="entry name" value="Auxin-responsive protein"/>
    <property type="match status" value="1"/>
</dbReference>
<proteinExistence type="inferred from homology"/>
<dbReference type="Pfam" id="PF02309">
    <property type="entry name" value="AUX_IAA"/>
    <property type="match status" value="1"/>
</dbReference>
<dbReference type="GO" id="GO:0009734">
    <property type="term" value="P:auxin-activated signaling pathway"/>
    <property type="evidence" value="ECO:0007669"/>
    <property type="project" value="UniProtKB-UniRule"/>
</dbReference>
<dbReference type="PANTHER" id="PTHR31734">
    <property type="entry name" value="AUXIN-RESPONSIVE PROTEIN IAA17"/>
    <property type="match status" value="1"/>
</dbReference>
<dbReference type="Gene3D" id="3.10.20.90">
    <property type="entry name" value="Phosphatidylinositol 3-kinase Catalytic Subunit, Chain A, domain 1"/>
    <property type="match status" value="1"/>
</dbReference>
<evidence type="ECO:0000256" key="5">
    <source>
        <dbReference type="ARBA" id="ARBA00022491"/>
    </source>
</evidence>
<dbReference type="SUPFAM" id="SSF54277">
    <property type="entry name" value="CAD &amp; PB1 domains"/>
    <property type="match status" value="1"/>
</dbReference>
<sequence>MTRMVGKLGFSSQSEYDGEVKTSRELRTGDMDVCFVLSLFPEKVRMVNSRELKSWKEKLWRRSLSLDLAYLEMNLNTSHKQQQQQNTDKNAETECLSFWGKQSKLCTLVGWPPLGTFRKNIAGNSSKTLNESQNVALKSEVKLENCKKKRLFVKINMDGMPIGRKINLKAYDSYTMLSSAVEELFRELLAGICDSSKEKKAFKGLLDGSGDYTLVYEDNEGDKMLVGDVPWDMFVSTAKRLQLLKTSDLSALSSKSVSRNWIR</sequence>
<evidence type="ECO:0000256" key="4">
    <source>
        <dbReference type="ARBA" id="ARBA00011726"/>
    </source>
</evidence>
<gene>
    <name evidence="13" type="primary">LOC120251416</name>
</gene>
<evidence type="ECO:0000313" key="12">
    <source>
        <dbReference type="Proteomes" id="UP001515500"/>
    </source>
</evidence>
<comment type="subunit">
    <text evidence="4 10">Homodimers and heterodimers.</text>
</comment>
<dbReference type="PROSITE" id="PS51745">
    <property type="entry name" value="PB1"/>
    <property type="match status" value="1"/>
</dbReference>
<keyword evidence="12" id="KW-1185">Reference proteome</keyword>
<evidence type="ECO:0000259" key="11">
    <source>
        <dbReference type="PROSITE" id="PS51745"/>
    </source>
</evidence>
<comment type="similarity">
    <text evidence="3 10">Belongs to the Aux/IAA family.</text>
</comment>